<dbReference type="CDD" id="cd06445">
    <property type="entry name" value="ATase"/>
    <property type="match status" value="1"/>
</dbReference>
<dbReference type="GO" id="GO:0003908">
    <property type="term" value="F:methylated-DNA-[protein]-cysteine S-methyltransferase activity"/>
    <property type="evidence" value="ECO:0007669"/>
    <property type="project" value="UniProtKB-EC"/>
</dbReference>
<feature type="domain" description="Methylated-DNA-[protein]-cysteine S-methyltransferase DNA binding" evidence="9">
    <location>
        <begin position="83"/>
        <end position="162"/>
    </location>
</feature>
<accession>A0A1I4BPM5</accession>
<keyword evidence="11" id="KW-1185">Reference proteome</keyword>
<evidence type="ECO:0000256" key="1">
    <source>
        <dbReference type="ARBA" id="ARBA00001286"/>
    </source>
</evidence>
<dbReference type="AlphaFoldDB" id="A0A1I4BPM5"/>
<keyword evidence="6" id="KW-0227">DNA damage</keyword>
<dbReference type="Gene3D" id="1.10.10.10">
    <property type="entry name" value="Winged helix-like DNA-binding domain superfamily/Winged helix DNA-binding domain"/>
    <property type="match status" value="1"/>
</dbReference>
<dbReference type="GO" id="GO:0032259">
    <property type="term" value="P:methylation"/>
    <property type="evidence" value="ECO:0007669"/>
    <property type="project" value="UniProtKB-KW"/>
</dbReference>
<dbReference type="Pfam" id="PF01035">
    <property type="entry name" value="DNA_binding_1"/>
    <property type="match status" value="1"/>
</dbReference>
<keyword evidence="4 10" id="KW-0489">Methyltransferase</keyword>
<dbReference type="GO" id="GO:0006281">
    <property type="term" value="P:DNA repair"/>
    <property type="evidence" value="ECO:0007669"/>
    <property type="project" value="UniProtKB-KW"/>
</dbReference>
<dbReference type="EMBL" id="FOSH01000020">
    <property type="protein sequence ID" value="SFK70350.1"/>
    <property type="molecule type" value="Genomic_DNA"/>
</dbReference>
<proteinExistence type="inferred from homology"/>
<dbReference type="NCBIfam" id="TIGR00589">
    <property type="entry name" value="ogt"/>
    <property type="match status" value="1"/>
</dbReference>
<name>A0A1I4BPM5_9GAMM</name>
<dbReference type="Proteomes" id="UP000198924">
    <property type="component" value="Unassembled WGS sequence"/>
</dbReference>
<evidence type="ECO:0000256" key="3">
    <source>
        <dbReference type="ARBA" id="ARBA00011918"/>
    </source>
</evidence>
<dbReference type="RefSeq" id="WP_091715776.1">
    <property type="nucleotide sequence ID" value="NZ_FOSH01000020.1"/>
</dbReference>
<dbReference type="PANTHER" id="PTHR10815:SF14">
    <property type="entry name" value="BIFUNCTIONAL TRANSCRIPTIONAL ACTIVATOR_DNA REPAIR ENZYME ADA"/>
    <property type="match status" value="1"/>
</dbReference>
<gene>
    <name evidence="10" type="ORF">SAMN04488079_12027</name>
</gene>
<dbReference type="PANTHER" id="PTHR10815">
    <property type="entry name" value="METHYLATED-DNA--PROTEIN-CYSTEINE METHYLTRANSFERASE"/>
    <property type="match status" value="1"/>
</dbReference>
<evidence type="ECO:0000256" key="5">
    <source>
        <dbReference type="ARBA" id="ARBA00022679"/>
    </source>
</evidence>
<evidence type="ECO:0000259" key="9">
    <source>
        <dbReference type="Pfam" id="PF01035"/>
    </source>
</evidence>
<dbReference type="OrthoDB" id="9811249at2"/>
<dbReference type="InterPro" id="IPR036217">
    <property type="entry name" value="MethylDNA_cys_MeTrfase_DNAb"/>
</dbReference>
<dbReference type="STRING" id="45496.SAMN04488079_12027"/>
<dbReference type="PROSITE" id="PS00374">
    <property type="entry name" value="MGMT"/>
    <property type="match status" value="1"/>
</dbReference>
<evidence type="ECO:0000256" key="8">
    <source>
        <dbReference type="ARBA" id="ARBA00049348"/>
    </source>
</evidence>
<reference evidence="11" key="1">
    <citation type="submission" date="2016-10" db="EMBL/GenBank/DDBJ databases">
        <authorList>
            <person name="Varghese N."/>
            <person name="Submissions S."/>
        </authorList>
    </citation>
    <scope>NUCLEOTIDE SEQUENCE [LARGE SCALE GENOMIC DNA]</scope>
    <source>
        <strain evidence="11">DSM 11578</strain>
    </source>
</reference>
<sequence length="167" mass="18423">MVEFELGISSLGCLLVAKNNSDICFVALADEPDGLVEHLLEKYPHAKRQKNDALLTDYLIQILNYIESPTGELDLPIEMVGTSFQKSVWKTLLQVPAGQTRTYTELANMLGKPSAVRAVANACAANSLALLVPCHRIINKNGTLSGYRWGIERKEILLDREKALLSV</sequence>
<dbReference type="InterPro" id="IPR014048">
    <property type="entry name" value="MethylDNA_cys_MeTrfase_DNA-bd"/>
</dbReference>
<dbReference type="EC" id="2.1.1.63" evidence="3"/>
<evidence type="ECO:0000313" key="10">
    <source>
        <dbReference type="EMBL" id="SFK70350.1"/>
    </source>
</evidence>
<keyword evidence="7" id="KW-0234">DNA repair</keyword>
<evidence type="ECO:0000256" key="6">
    <source>
        <dbReference type="ARBA" id="ARBA00022763"/>
    </source>
</evidence>
<evidence type="ECO:0000256" key="2">
    <source>
        <dbReference type="ARBA" id="ARBA00008711"/>
    </source>
</evidence>
<organism evidence="10 11">
    <name type="scientific">Methylophaga sulfidovorans</name>
    <dbReference type="NCBI Taxonomy" id="45496"/>
    <lineage>
        <taxon>Bacteria</taxon>
        <taxon>Pseudomonadati</taxon>
        <taxon>Pseudomonadota</taxon>
        <taxon>Gammaproteobacteria</taxon>
        <taxon>Thiotrichales</taxon>
        <taxon>Piscirickettsiaceae</taxon>
        <taxon>Methylophaga</taxon>
    </lineage>
</organism>
<dbReference type="SUPFAM" id="SSF53155">
    <property type="entry name" value="Methylated DNA-protein cysteine methyltransferase domain"/>
    <property type="match status" value="1"/>
</dbReference>
<dbReference type="Gene3D" id="3.30.160.70">
    <property type="entry name" value="Methylated DNA-protein cysteine methyltransferase domain"/>
    <property type="match status" value="1"/>
</dbReference>
<evidence type="ECO:0000256" key="4">
    <source>
        <dbReference type="ARBA" id="ARBA00022603"/>
    </source>
</evidence>
<evidence type="ECO:0000313" key="11">
    <source>
        <dbReference type="Proteomes" id="UP000198924"/>
    </source>
</evidence>
<dbReference type="InterPro" id="IPR001497">
    <property type="entry name" value="MethylDNA_cys_MeTrfase_AS"/>
</dbReference>
<keyword evidence="5 10" id="KW-0808">Transferase</keyword>
<comment type="catalytic activity">
    <reaction evidence="8">
        <text>a 6-O-methyl-2'-deoxyguanosine in DNA + L-cysteinyl-[protein] = S-methyl-L-cysteinyl-[protein] + a 2'-deoxyguanosine in DNA</text>
        <dbReference type="Rhea" id="RHEA:24000"/>
        <dbReference type="Rhea" id="RHEA-COMP:10131"/>
        <dbReference type="Rhea" id="RHEA-COMP:10132"/>
        <dbReference type="Rhea" id="RHEA-COMP:11367"/>
        <dbReference type="Rhea" id="RHEA-COMP:11368"/>
        <dbReference type="ChEBI" id="CHEBI:29950"/>
        <dbReference type="ChEBI" id="CHEBI:82612"/>
        <dbReference type="ChEBI" id="CHEBI:85445"/>
        <dbReference type="ChEBI" id="CHEBI:85448"/>
        <dbReference type="EC" id="2.1.1.63"/>
    </reaction>
</comment>
<dbReference type="InterPro" id="IPR036631">
    <property type="entry name" value="MGMT_N_sf"/>
</dbReference>
<dbReference type="SUPFAM" id="SSF46767">
    <property type="entry name" value="Methylated DNA-protein cysteine methyltransferase, C-terminal domain"/>
    <property type="match status" value="1"/>
</dbReference>
<comment type="catalytic activity">
    <reaction evidence="1">
        <text>a 4-O-methyl-thymidine in DNA + L-cysteinyl-[protein] = a thymidine in DNA + S-methyl-L-cysteinyl-[protein]</text>
        <dbReference type="Rhea" id="RHEA:53428"/>
        <dbReference type="Rhea" id="RHEA-COMP:10131"/>
        <dbReference type="Rhea" id="RHEA-COMP:10132"/>
        <dbReference type="Rhea" id="RHEA-COMP:13555"/>
        <dbReference type="Rhea" id="RHEA-COMP:13556"/>
        <dbReference type="ChEBI" id="CHEBI:29950"/>
        <dbReference type="ChEBI" id="CHEBI:82612"/>
        <dbReference type="ChEBI" id="CHEBI:137386"/>
        <dbReference type="ChEBI" id="CHEBI:137387"/>
        <dbReference type="EC" id="2.1.1.63"/>
    </reaction>
</comment>
<comment type="similarity">
    <text evidence="2">Belongs to the MGMT family.</text>
</comment>
<protein>
    <recommendedName>
        <fullName evidence="3">methylated-DNA--[protein]-cysteine S-methyltransferase</fullName>
        <ecNumber evidence="3">2.1.1.63</ecNumber>
    </recommendedName>
</protein>
<dbReference type="FunFam" id="1.10.10.10:FF:000214">
    <property type="entry name" value="Methylated-DNA--protein-cysteine methyltransferase"/>
    <property type="match status" value="1"/>
</dbReference>
<evidence type="ECO:0000256" key="7">
    <source>
        <dbReference type="ARBA" id="ARBA00023204"/>
    </source>
</evidence>
<dbReference type="InterPro" id="IPR036388">
    <property type="entry name" value="WH-like_DNA-bd_sf"/>
</dbReference>